<keyword evidence="5" id="KW-1185">Reference proteome</keyword>
<dbReference type="PANTHER" id="PTHR35190">
    <property type="entry name" value="PROTEIN DCD1B"/>
    <property type="match status" value="1"/>
</dbReference>
<sequence>MIARPPGRAAWFCLALFAALGTARAETKTIARCGAGFLEEVDGYRVLHVKGTHYEMGFQQGALLREDIRENIHYLFDVKAKELKVDVAGLSLLNPKRAIAGIAARQRKFIPERFFDELQGVADGAGLDVQDVIVANFIPELFHCSGFALGRSTTKDGRVYHGRVLDYGCDWRLQEHAILTVAEPAGRTPFVNVTYAGFVGSVTGMNAEKVSIGEMGGKGLGHWDGVPMSFLMRMVLEDAKSLDDAVAIFRDNPRTCEYYFVVADGETGKAVGMEASWDVFSVIAMGEAHPKLPVAIADAVVLSAGDRYTELARRVQEGRGGFDADSARKLMDRPVAMKSNLHNVLFETDTGRFWVANADKEGRPAADQPYHAFDLKSLMADRADESAPSLQAPRRAARAGEPAAVR</sequence>
<comment type="caution">
    <text evidence="4">The sequence shown here is derived from an EMBL/GenBank/DDBJ whole genome shotgun (WGS) entry which is preliminary data.</text>
</comment>
<evidence type="ECO:0000313" key="4">
    <source>
        <dbReference type="EMBL" id="MDG3002296.1"/>
    </source>
</evidence>
<accession>A0ABT6F410</accession>
<dbReference type="Gene3D" id="3.60.60.10">
    <property type="entry name" value="Penicillin V Acylase, Chain A"/>
    <property type="match status" value="1"/>
</dbReference>
<keyword evidence="2" id="KW-0732">Signal</keyword>
<keyword evidence="4" id="KW-0808">Transferase</keyword>
<dbReference type="RefSeq" id="WP_277858660.1">
    <property type="nucleotide sequence ID" value="NZ_JARRAG010000001.1"/>
</dbReference>
<organism evidence="4 5">
    <name type="scientific">Paludisphaera mucosa</name>
    <dbReference type="NCBI Taxonomy" id="3030827"/>
    <lineage>
        <taxon>Bacteria</taxon>
        <taxon>Pseudomonadati</taxon>
        <taxon>Planctomycetota</taxon>
        <taxon>Planctomycetia</taxon>
        <taxon>Isosphaerales</taxon>
        <taxon>Isosphaeraceae</taxon>
        <taxon>Paludisphaera</taxon>
    </lineage>
</organism>
<reference evidence="4 5" key="1">
    <citation type="submission" date="2023-03" db="EMBL/GenBank/DDBJ databases">
        <title>Paludisphaera mucosa sp. nov. a novel planctomycete from northern fen.</title>
        <authorList>
            <person name="Ivanova A."/>
        </authorList>
    </citation>
    <scope>NUCLEOTIDE SEQUENCE [LARGE SCALE GENOMIC DNA]</scope>
    <source>
        <strain evidence="4 5">Pla2</strain>
    </source>
</reference>
<feature type="domain" description="Peptidase C45 hydrolase" evidence="3">
    <location>
        <begin position="155"/>
        <end position="271"/>
    </location>
</feature>
<dbReference type="Proteomes" id="UP001216907">
    <property type="component" value="Unassembled WGS sequence"/>
</dbReference>
<feature type="chain" id="PRO_5046587102" evidence="2">
    <location>
        <begin position="26"/>
        <end position="406"/>
    </location>
</feature>
<name>A0ABT6F410_9BACT</name>
<evidence type="ECO:0000313" key="5">
    <source>
        <dbReference type="Proteomes" id="UP001216907"/>
    </source>
</evidence>
<keyword evidence="4" id="KW-0012">Acyltransferase</keyword>
<feature type="signal peptide" evidence="2">
    <location>
        <begin position="1"/>
        <end position="25"/>
    </location>
</feature>
<proteinExistence type="predicted"/>
<evidence type="ECO:0000256" key="1">
    <source>
        <dbReference type="SAM" id="MobiDB-lite"/>
    </source>
</evidence>
<feature type="region of interest" description="Disordered" evidence="1">
    <location>
        <begin position="384"/>
        <end position="406"/>
    </location>
</feature>
<gene>
    <name evidence="4" type="ORF">PZE19_00715</name>
</gene>
<evidence type="ECO:0000256" key="2">
    <source>
        <dbReference type="SAM" id="SignalP"/>
    </source>
</evidence>
<protein>
    <submittedName>
        <fullName evidence="4">C45 family autoproteolytic acyltransferase/hydrolase</fullName>
    </submittedName>
</protein>
<dbReference type="PANTHER" id="PTHR35190:SF2">
    <property type="entry name" value="PROTEIN DCD1B"/>
    <property type="match status" value="1"/>
</dbReference>
<dbReference type="EMBL" id="JARRAG010000001">
    <property type="protein sequence ID" value="MDG3002296.1"/>
    <property type="molecule type" value="Genomic_DNA"/>
</dbReference>
<dbReference type="Pfam" id="PF03417">
    <property type="entry name" value="AAT"/>
    <property type="match status" value="1"/>
</dbReference>
<dbReference type="InterPro" id="IPR047803">
    <property type="entry name" value="DCD1A/B-like"/>
</dbReference>
<dbReference type="InterPro" id="IPR005079">
    <property type="entry name" value="Peptidase_C45_hydrolase"/>
</dbReference>
<dbReference type="GO" id="GO:0016746">
    <property type="term" value="F:acyltransferase activity"/>
    <property type="evidence" value="ECO:0007669"/>
    <property type="project" value="UniProtKB-KW"/>
</dbReference>
<evidence type="ECO:0000259" key="3">
    <source>
        <dbReference type="Pfam" id="PF03417"/>
    </source>
</evidence>
<dbReference type="InterPro" id="IPR047794">
    <property type="entry name" value="C45_proenzyme-like"/>
</dbReference>
<dbReference type="NCBIfam" id="NF040521">
    <property type="entry name" value="C45_proenzyme"/>
    <property type="match status" value="1"/>
</dbReference>